<proteinExistence type="predicted"/>
<reference evidence="3" key="1">
    <citation type="submission" date="2021-02" db="EMBL/GenBank/DDBJ databases">
        <authorList>
            <person name="Bekaert M."/>
        </authorList>
    </citation>
    <scope>NUCLEOTIDE SEQUENCE</scope>
    <source>
        <strain evidence="3">IoA-00</strain>
    </source>
</reference>
<feature type="transmembrane region" description="Helical" evidence="2">
    <location>
        <begin position="167"/>
        <end position="194"/>
    </location>
</feature>
<organism evidence="3 4">
    <name type="scientific">Lepeophtheirus salmonis</name>
    <name type="common">Salmon louse</name>
    <name type="synonym">Caligus salmonis</name>
    <dbReference type="NCBI Taxonomy" id="72036"/>
    <lineage>
        <taxon>Eukaryota</taxon>
        <taxon>Metazoa</taxon>
        <taxon>Ecdysozoa</taxon>
        <taxon>Arthropoda</taxon>
        <taxon>Crustacea</taxon>
        <taxon>Multicrustacea</taxon>
        <taxon>Hexanauplia</taxon>
        <taxon>Copepoda</taxon>
        <taxon>Siphonostomatoida</taxon>
        <taxon>Caligidae</taxon>
        <taxon>Lepeophtheirus</taxon>
    </lineage>
</organism>
<dbReference type="EMBL" id="HG994580">
    <property type="protein sequence ID" value="CAF2758635.1"/>
    <property type="molecule type" value="Genomic_DNA"/>
</dbReference>
<feature type="region of interest" description="Disordered" evidence="1">
    <location>
        <begin position="277"/>
        <end position="298"/>
    </location>
</feature>
<keyword evidence="4" id="KW-1185">Reference proteome</keyword>
<dbReference type="Proteomes" id="UP000675881">
    <property type="component" value="Chromosome 1"/>
</dbReference>
<keyword evidence="2" id="KW-1133">Transmembrane helix</keyword>
<sequence>MNYDEPEEKEIREKGQIMAQAAVVLREKRRRKINQELEEGLHDQSPGIVSHPRRHSYTPSITTQHHLELPNTNTHNITTQVSTNSSSLESIHFGAANASLASSGGRKDSKVSRIDDERRKKLEQLNDDGIYNANNNANVILYVGLGMIAIGLIITFAQVWWGAEYSLLYFAFSFVPFHPVSTHVLGNAAAWLLIKRNWRRKKLLDKRLITSAGVESIPRSSLQESAKSRSTPLPPIITAHPLLFDHLINPPAKKMIQERKRLLLRLKNLAKALQPVEKQQQRPLEPFNSAPLKDAKQPPPTRISYFKKRYHPKSKGRKILRREEEAALRVHLLKICRMNWFLVQMDFRVYVSYISKYIYVSCFGLTTMMPNN</sequence>
<evidence type="ECO:0000313" key="4">
    <source>
        <dbReference type="Proteomes" id="UP000675881"/>
    </source>
</evidence>
<dbReference type="AlphaFoldDB" id="A0A7R8CC12"/>
<evidence type="ECO:0000313" key="3">
    <source>
        <dbReference type="EMBL" id="CAF2758635.1"/>
    </source>
</evidence>
<evidence type="ECO:0000256" key="2">
    <source>
        <dbReference type="SAM" id="Phobius"/>
    </source>
</evidence>
<accession>A0A7R8CC12</accession>
<protein>
    <submittedName>
        <fullName evidence="3">(salmon louse) hypothetical protein</fullName>
    </submittedName>
</protein>
<gene>
    <name evidence="3" type="ORF">LSAA_423</name>
</gene>
<evidence type="ECO:0000256" key="1">
    <source>
        <dbReference type="SAM" id="MobiDB-lite"/>
    </source>
</evidence>
<keyword evidence="2" id="KW-0472">Membrane</keyword>
<keyword evidence="2" id="KW-0812">Transmembrane</keyword>
<name>A0A7R8CC12_LEPSM</name>
<dbReference type="OrthoDB" id="6425771at2759"/>
<feature type="transmembrane region" description="Helical" evidence="2">
    <location>
        <begin position="139"/>
        <end position="161"/>
    </location>
</feature>